<evidence type="ECO:0000313" key="4">
    <source>
        <dbReference type="EMBL" id="URD86828.1"/>
    </source>
</evidence>
<sequence>MKASGSQHKGLAKKGLGCNKSKSLKITKQKREIAGKKSSELGGQLHTSSIQLPQLEIQDMQTSFPEAAPGDLKFVQGQFQDFNGKVKLQLFPIDEATRKALEKNNHNPHLELTLTTRKRISSVVKHLNFKWGSSKLASGELMLFPYNVSPDNLANSIRWTLEDSDVTAADVHTSLGSPAIFRLSYGWFSNLEQTACQTSMTSHSYKEPNKSFEKHITSGDKLLCMSSKGHGPCHMVDSTNQVVETHLLSEKTIQNGVDQNSSRSVNMSWVDCLSNMSFGAILSKVSETPVNLCHPLPAPNSSLQQIPITCDSFDADIASVMARHQTSNPSNRLIHSSILEAEETCHAFPFANVASSSHNHPASTRNPPATENCSDMLGPQVEQASLNNICPMPVTVDACSEPKSRSEDSLDGSNQVAGMNLSLSDSLGPLEYTAPCSREMNDGETIGLGELITSSMDAFQNFSIF</sequence>
<dbReference type="EMBL" id="CP097504">
    <property type="protein sequence ID" value="URD86828.1"/>
    <property type="molecule type" value="Genomic_DNA"/>
</dbReference>
<protein>
    <submittedName>
        <fullName evidence="4">Tsl-kinase interacting protein</fullName>
    </submittedName>
</protein>
<dbReference type="GO" id="GO:0003677">
    <property type="term" value="F:DNA binding"/>
    <property type="evidence" value="ECO:0007669"/>
    <property type="project" value="UniProtKB-KW"/>
</dbReference>
<dbReference type="Proteomes" id="UP001055439">
    <property type="component" value="Chromosome 2"/>
</dbReference>
<proteinExistence type="predicted"/>
<keyword evidence="5" id="KW-1185">Reference proteome</keyword>
<evidence type="ECO:0000256" key="1">
    <source>
        <dbReference type="ARBA" id="ARBA00023125"/>
    </source>
</evidence>
<evidence type="ECO:0000256" key="3">
    <source>
        <dbReference type="SAM" id="MobiDB-lite"/>
    </source>
</evidence>
<dbReference type="PANTHER" id="PTHR21677:SF1">
    <property type="entry name" value="PROTEIN CRAMPED-LIKE"/>
    <property type="match status" value="1"/>
</dbReference>
<keyword evidence="1" id="KW-0238">DNA-binding</keyword>
<gene>
    <name evidence="4" type="ORF">MUK42_27613</name>
</gene>
<dbReference type="OrthoDB" id="745018at2759"/>
<accession>A0A9E7F0J2</accession>
<feature type="region of interest" description="Disordered" evidence="3">
    <location>
        <begin position="1"/>
        <end position="22"/>
    </location>
</feature>
<organism evidence="4 5">
    <name type="scientific">Musa troglodytarum</name>
    <name type="common">fe'i banana</name>
    <dbReference type="NCBI Taxonomy" id="320322"/>
    <lineage>
        <taxon>Eukaryota</taxon>
        <taxon>Viridiplantae</taxon>
        <taxon>Streptophyta</taxon>
        <taxon>Embryophyta</taxon>
        <taxon>Tracheophyta</taxon>
        <taxon>Spermatophyta</taxon>
        <taxon>Magnoliopsida</taxon>
        <taxon>Liliopsida</taxon>
        <taxon>Zingiberales</taxon>
        <taxon>Musaceae</taxon>
        <taxon>Musa</taxon>
    </lineage>
</organism>
<feature type="compositionally biased region" description="Polar residues" evidence="3">
    <location>
        <begin position="411"/>
        <end position="420"/>
    </location>
</feature>
<keyword evidence="2" id="KW-0539">Nucleus</keyword>
<dbReference type="AlphaFoldDB" id="A0A9E7F0J2"/>
<dbReference type="GO" id="GO:0007389">
    <property type="term" value="P:pattern specification process"/>
    <property type="evidence" value="ECO:0007669"/>
    <property type="project" value="TreeGrafter"/>
</dbReference>
<feature type="region of interest" description="Disordered" evidence="3">
    <location>
        <begin position="400"/>
        <end position="420"/>
    </location>
</feature>
<evidence type="ECO:0000256" key="2">
    <source>
        <dbReference type="ARBA" id="ARBA00023242"/>
    </source>
</evidence>
<dbReference type="GO" id="GO:0005634">
    <property type="term" value="C:nucleus"/>
    <property type="evidence" value="ECO:0007669"/>
    <property type="project" value="TreeGrafter"/>
</dbReference>
<dbReference type="InterPro" id="IPR055315">
    <property type="entry name" value="Cramped-like"/>
</dbReference>
<reference evidence="4" key="1">
    <citation type="submission" date="2022-05" db="EMBL/GenBank/DDBJ databases">
        <title>The Musa troglodytarum L. genome provides insights into the mechanism of non-climacteric behaviour and enrichment of carotenoids.</title>
        <authorList>
            <person name="Wang J."/>
        </authorList>
    </citation>
    <scope>NUCLEOTIDE SEQUENCE</scope>
    <source>
        <tissue evidence="4">Leaf</tissue>
    </source>
</reference>
<name>A0A9E7F0J2_9LILI</name>
<dbReference type="GO" id="GO:0003682">
    <property type="term" value="F:chromatin binding"/>
    <property type="evidence" value="ECO:0007669"/>
    <property type="project" value="InterPro"/>
</dbReference>
<dbReference type="PANTHER" id="PTHR21677">
    <property type="entry name" value="CRAMPED PROTEIN"/>
    <property type="match status" value="1"/>
</dbReference>
<evidence type="ECO:0000313" key="5">
    <source>
        <dbReference type="Proteomes" id="UP001055439"/>
    </source>
</evidence>